<feature type="chain" id="PRO_5018014515" evidence="2">
    <location>
        <begin position="22"/>
        <end position="133"/>
    </location>
</feature>
<keyword evidence="4" id="KW-1185">Reference proteome</keyword>
<proteinExistence type="predicted"/>
<organism evidence="3 4">
    <name type="scientific">Dibothriocephalus latus</name>
    <name type="common">Fish tapeworm</name>
    <name type="synonym">Diphyllobothrium latum</name>
    <dbReference type="NCBI Taxonomy" id="60516"/>
    <lineage>
        <taxon>Eukaryota</taxon>
        <taxon>Metazoa</taxon>
        <taxon>Spiralia</taxon>
        <taxon>Lophotrochozoa</taxon>
        <taxon>Platyhelminthes</taxon>
        <taxon>Cestoda</taxon>
        <taxon>Eucestoda</taxon>
        <taxon>Diphyllobothriidea</taxon>
        <taxon>Diphyllobothriidae</taxon>
        <taxon>Dibothriocephalus</taxon>
    </lineage>
</organism>
<dbReference type="OrthoDB" id="6262560at2759"/>
<sequence length="133" mass="15051">MRPLTLVNFAFFFLATEKLQTIAETALAFMSHDIPRLHMMCNRLGLEYTLCATEEVAPEMRSQLRAVQEAYASLKSKFAHQSLEFASVAECLLHQLAERRQSRSPSDSSPGLEEEEEQTGELKEDVSANIWIS</sequence>
<feature type="signal peptide" evidence="2">
    <location>
        <begin position="1"/>
        <end position="21"/>
    </location>
</feature>
<dbReference type="Proteomes" id="UP000281553">
    <property type="component" value="Unassembled WGS sequence"/>
</dbReference>
<evidence type="ECO:0000313" key="3">
    <source>
        <dbReference type="EMBL" id="VDK75520.1"/>
    </source>
</evidence>
<accession>A0A3P6T7T9</accession>
<protein>
    <submittedName>
        <fullName evidence="3">Uncharacterized protein</fullName>
    </submittedName>
</protein>
<evidence type="ECO:0000313" key="4">
    <source>
        <dbReference type="Proteomes" id="UP000281553"/>
    </source>
</evidence>
<evidence type="ECO:0000256" key="1">
    <source>
        <dbReference type="SAM" id="MobiDB-lite"/>
    </source>
</evidence>
<reference evidence="3 4" key="1">
    <citation type="submission" date="2018-11" db="EMBL/GenBank/DDBJ databases">
        <authorList>
            <consortium name="Pathogen Informatics"/>
        </authorList>
    </citation>
    <scope>NUCLEOTIDE SEQUENCE [LARGE SCALE GENOMIC DNA]</scope>
</reference>
<evidence type="ECO:0000256" key="2">
    <source>
        <dbReference type="SAM" id="SignalP"/>
    </source>
</evidence>
<dbReference type="AlphaFoldDB" id="A0A3P6T7T9"/>
<dbReference type="EMBL" id="UYRU01042445">
    <property type="protein sequence ID" value="VDK75520.1"/>
    <property type="molecule type" value="Genomic_DNA"/>
</dbReference>
<gene>
    <name evidence="3" type="ORF">DILT_LOCUS2674</name>
</gene>
<feature type="region of interest" description="Disordered" evidence="1">
    <location>
        <begin position="99"/>
        <end position="133"/>
    </location>
</feature>
<keyword evidence="2" id="KW-0732">Signal</keyword>
<name>A0A3P6T7T9_DIBLA</name>